<comment type="subcellular location">
    <subcellularLocation>
        <location evidence="1 7">Nucleus</location>
    </subcellularLocation>
</comment>
<dbReference type="Pfam" id="PF18121">
    <property type="entry name" value="TFA2_Winged_2"/>
    <property type="match status" value="1"/>
</dbReference>
<dbReference type="PANTHER" id="PTHR12716">
    <property type="entry name" value="TRANSCRIPTION INITIATION FACTOR IIE, BETA SUBUNIT"/>
    <property type="match status" value="1"/>
</dbReference>
<dbReference type="Pfam" id="PF22254">
    <property type="entry name" value="TFA2_E-tether"/>
    <property type="match status" value="1"/>
</dbReference>
<keyword evidence="5 7" id="KW-0539">Nucleus</keyword>
<dbReference type="GO" id="GO:0003677">
    <property type="term" value="F:DNA binding"/>
    <property type="evidence" value="ECO:0007669"/>
    <property type="project" value="UniProtKB-UniRule"/>
</dbReference>
<evidence type="ECO:0000259" key="9">
    <source>
        <dbReference type="PROSITE" id="PS51351"/>
    </source>
</evidence>
<dbReference type="PANTHER" id="PTHR12716:SF8">
    <property type="entry name" value="TRANSCRIPTION INITIATION FACTOR IIE SUBUNIT BETA"/>
    <property type="match status" value="1"/>
</dbReference>
<dbReference type="GO" id="GO:0001097">
    <property type="term" value="F:TFIIH-class transcription factor complex binding"/>
    <property type="evidence" value="ECO:0007669"/>
    <property type="project" value="TreeGrafter"/>
</dbReference>
<accession>A0A8H3ITQ5</accession>
<name>A0A8H3ITQ5_9LECA</name>
<organism evidence="10 11">
    <name type="scientific">Heterodermia speciosa</name>
    <dbReference type="NCBI Taxonomy" id="116794"/>
    <lineage>
        <taxon>Eukaryota</taxon>
        <taxon>Fungi</taxon>
        <taxon>Dikarya</taxon>
        <taxon>Ascomycota</taxon>
        <taxon>Pezizomycotina</taxon>
        <taxon>Lecanoromycetes</taxon>
        <taxon>OSLEUM clade</taxon>
        <taxon>Lecanoromycetidae</taxon>
        <taxon>Caliciales</taxon>
        <taxon>Physciaceae</taxon>
        <taxon>Heterodermia</taxon>
    </lineage>
</organism>
<evidence type="ECO:0000256" key="2">
    <source>
        <dbReference type="ARBA" id="ARBA00023015"/>
    </source>
</evidence>
<comment type="caution">
    <text evidence="10">The sequence shown here is derived from an EMBL/GenBank/DDBJ whole genome shotgun (WGS) entry which is preliminary data.</text>
</comment>
<gene>
    <name evidence="10" type="primary">GTF2E2</name>
    <name evidence="10" type="ORF">HETSPECPRED_008180</name>
</gene>
<evidence type="ECO:0000256" key="8">
    <source>
        <dbReference type="SAM" id="MobiDB-lite"/>
    </source>
</evidence>
<dbReference type="InterPro" id="IPR016656">
    <property type="entry name" value="TFIIE-bsu"/>
</dbReference>
<dbReference type="Pfam" id="PF02186">
    <property type="entry name" value="TFIIE_beta"/>
    <property type="match status" value="1"/>
</dbReference>
<keyword evidence="2 7" id="KW-0805">Transcription regulation</keyword>
<dbReference type="GO" id="GO:0005673">
    <property type="term" value="C:transcription factor TFIIE complex"/>
    <property type="evidence" value="ECO:0007669"/>
    <property type="project" value="UniProtKB-UniRule"/>
</dbReference>
<comment type="similarity">
    <text evidence="7">Belongs to the TFIIE beta subunit family.</text>
</comment>
<evidence type="ECO:0000313" key="11">
    <source>
        <dbReference type="Proteomes" id="UP000664521"/>
    </source>
</evidence>
<dbReference type="InterPro" id="IPR054600">
    <property type="entry name" value="TFA2_E-tether"/>
</dbReference>
<dbReference type="AlphaFoldDB" id="A0A8H3ITQ5"/>
<dbReference type="OrthoDB" id="5323195at2759"/>
<evidence type="ECO:0000313" key="10">
    <source>
        <dbReference type="EMBL" id="CAF9931733.1"/>
    </source>
</evidence>
<dbReference type="InterPro" id="IPR003166">
    <property type="entry name" value="TFIIE_bsu_DNA-bd"/>
</dbReference>
<evidence type="ECO:0000256" key="5">
    <source>
        <dbReference type="ARBA" id="ARBA00023242"/>
    </source>
</evidence>
<evidence type="ECO:0000256" key="1">
    <source>
        <dbReference type="ARBA" id="ARBA00004123"/>
    </source>
</evidence>
<dbReference type="PROSITE" id="PS51351">
    <property type="entry name" value="TFIIE_BETA_C"/>
    <property type="match status" value="1"/>
</dbReference>
<keyword evidence="11" id="KW-1185">Reference proteome</keyword>
<dbReference type="GO" id="GO:0006367">
    <property type="term" value="P:transcription initiation at RNA polymerase II promoter"/>
    <property type="evidence" value="ECO:0007669"/>
    <property type="project" value="UniProtKB-UniRule"/>
</dbReference>
<proteinExistence type="inferred from homology"/>
<feature type="region of interest" description="Disordered" evidence="8">
    <location>
        <begin position="1"/>
        <end position="61"/>
    </location>
</feature>
<comment type="function">
    <text evidence="6 7">Recruits TFIIH to the initiation complex and stimulates the RNA polymerase II C-terminal domain kinase and DNA-dependent ATPase activities of TFIIH. Both TFIIH and TFIIE are required for promoter clearance by RNA polymerase.</text>
</comment>
<evidence type="ECO:0000256" key="6">
    <source>
        <dbReference type="ARBA" id="ARBA00025581"/>
    </source>
</evidence>
<dbReference type="EMBL" id="CAJPDS010000060">
    <property type="protein sequence ID" value="CAF9931733.1"/>
    <property type="molecule type" value="Genomic_DNA"/>
</dbReference>
<dbReference type="Proteomes" id="UP000664521">
    <property type="component" value="Unassembled WGS sequence"/>
</dbReference>
<feature type="compositionally biased region" description="Basic and acidic residues" evidence="8">
    <location>
        <begin position="271"/>
        <end position="284"/>
    </location>
</feature>
<sequence>MSSLQKSVSGFKASLQKASSNDRPSPSPVPSQVSNTGVSKNDLKRKRLDPTDTVYSQPLNTGTGTDIGSRIHYALEYLKKEQASKKADDVLGFLSLLDAAEMYKRKITDILKGHQKVLYDPIANTYTYRAFKDISSEEGLLKYLQNQPTAQGLKVFDLRDGWAGAEEAINKLEREGKILTVRNKKDNHPRMVWLDDPSLKFTVDPEFQDIWKQIKVPDAAAVATALQKEKLVPASKIHMQKKVIKVPEKKKKKARQGGKVTNKHMQGILKDYSHLSKDKEAKRP</sequence>
<dbReference type="InterPro" id="IPR040501">
    <property type="entry name" value="TFA2_Winged_2"/>
</dbReference>
<feature type="compositionally biased region" description="Basic residues" evidence="8">
    <location>
        <begin position="246"/>
        <end position="256"/>
    </location>
</feature>
<keyword evidence="4 7" id="KW-0804">Transcription</keyword>
<comment type="subunit">
    <text evidence="7">Tetramer of two alpha and two beta chains.</text>
</comment>
<protein>
    <recommendedName>
        <fullName evidence="7">Transcription initiation factor IIE subunit beta</fullName>
    </recommendedName>
</protein>
<feature type="region of interest" description="Disordered" evidence="8">
    <location>
        <begin position="246"/>
        <end position="284"/>
    </location>
</feature>
<reference evidence="10" key="1">
    <citation type="submission" date="2021-03" db="EMBL/GenBank/DDBJ databases">
        <authorList>
            <person name="Tagirdzhanova G."/>
        </authorList>
    </citation>
    <scope>NUCLEOTIDE SEQUENCE</scope>
</reference>
<evidence type="ECO:0000256" key="3">
    <source>
        <dbReference type="ARBA" id="ARBA00023125"/>
    </source>
</evidence>
<dbReference type="PIRSF" id="PIRSF016398">
    <property type="entry name" value="TFIIE-beta"/>
    <property type="match status" value="1"/>
</dbReference>
<feature type="domain" description="TFIIE beta" evidence="9">
    <location>
        <begin position="55"/>
        <end position="135"/>
    </location>
</feature>
<keyword evidence="3 7" id="KW-0238">DNA-binding</keyword>
<evidence type="ECO:0000256" key="4">
    <source>
        <dbReference type="ARBA" id="ARBA00023163"/>
    </source>
</evidence>
<evidence type="ECO:0000256" key="7">
    <source>
        <dbReference type="PIRNR" id="PIRNR016398"/>
    </source>
</evidence>